<proteinExistence type="predicted"/>
<feature type="compositionally biased region" description="Pro residues" evidence="1">
    <location>
        <begin position="21"/>
        <end position="30"/>
    </location>
</feature>
<dbReference type="InterPro" id="IPR047951">
    <property type="entry name" value="Transpos_ISL3"/>
</dbReference>
<dbReference type="PANTHER" id="PTHR33498:SF1">
    <property type="entry name" value="TRANSPOSASE FOR INSERTION SEQUENCE ELEMENT IS1557"/>
    <property type="match status" value="1"/>
</dbReference>
<organism evidence="3 4">
    <name type="scientific">Streptomyces hyaluromycini</name>
    <dbReference type="NCBI Taxonomy" id="1377993"/>
    <lineage>
        <taxon>Bacteria</taxon>
        <taxon>Bacillati</taxon>
        <taxon>Actinomycetota</taxon>
        <taxon>Actinomycetes</taxon>
        <taxon>Kitasatosporales</taxon>
        <taxon>Streptomycetaceae</taxon>
        <taxon>Streptomyces</taxon>
    </lineage>
</organism>
<dbReference type="PANTHER" id="PTHR33498">
    <property type="entry name" value="TRANSPOSASE FOR INSERTION SEQUENCE ELEMENT IS1557"/>
    <property type="match status" value="1"/>
</dbReference>
<sequence>MSSSSATRRRPSGPTCIPWPTVSPGPPRTAPPLGRSRAAPVYLDQRGRKAAPTPGNDGRRSQGTGPPAWLRQRPRLRRQDSSRQASAGRVGARPPSANAVTCWILTRPDALSENDRLRLKAVLVNCPELAALTVHVRSFAHMLTQLQGGQLPEWIEAATATAELPSLRRFAQHLERDLDAAIAGLSHPRNPGAVEGHVNRIEMLKRQMFGREGFELLRRRVLLP</sequence>
<accession>A0ABV1X8V9</accession>
<evidence type="ECO:0000259" key="2">
    <source>
        <dbReference type="Pfam" id="PF01610"/>
    </source>
</evidence>
<feature type="region of interest" description="Disordered" evidence="1">
    <location>
        <begin position="1"/>
        <end position="95"/>
    </location>
</feature>
<dbReference type="EMBL" id="JBEPEK010000443">
    <property type="protein sequence ID" value="MER7185471.1"/>
    <property type="molecule type" value="Genomic_DNA"/>
</dbReference>
<evidence type="ECO:0000313" key="4">
    <source>
        <dbReference type="Proteomes" id="UP001474181"/>
    </source>
</evidence>
<name>A0ABV1X8V9_9ACTN</name>
<gene>
    <name evidence="3" type="ORF">ABT404_39435</name>
</gene>
<dbReference type="RefSeq" id="WP_350788396.1">
    <property type="nucleotide sequence ID" value="NZ_JBEPEK010000443.1"/>
</dbReference>
<dbReference type="Pfam" id="PF01610">
    <property type="entry name" value="DDE_Tnp_ISL3"/>
    <property type="match status" value="1"/>
</dbReference>
<keyword evidence="4" id="KW-1185">Reference proteome</keyword>
<dbReference type="Proteomes" id="UP001474181">
    <property type="component" value="Unassembled WGS sequence"/>
</dbReference>
<evidence type="ECO:0000313" key="3">
    <source>
        <dbReference type="EMBL" id="MER7185471.1"/>
    </source>
</evidence>
<protein>
    <submittedName>
        <fullName evidence="3">Transposase</fullName>
    </submittedName>
</protein>
<dbReference type="InterPro" id="IPR002560">
    <property type="entry name" value="Transposase_DDE"/>
</dbReference>
<reference evidence="3 4" key="1">
    <citation type="submission" date="2024-06" db="EMBL/GenBank/DDBJ databases">
        <title>The Natural Products Discovery Center: Release of the First 8490 Sequenced Strains for Exploring Actinobacteria Biosynthetic Diversity.</title>
        <authorList>
            <person name="Kalkreuter E."/>
            <person name="Kautsar S.A."/>
            <person name="Yang D."/>
            <person name="Bader C.D."/>
            <person name="Teijaro C.N."/>
            <person name="Fluegel L."/>
            <person name="Davis C.M."/>
            <person name="Simpson J.R."/>
            <person name="Lauterbach L."/>
            <person name="Steele A.D."/>
            <person name="Gui C."/>
            <person name="Meng S."/>
            <person name="Li G."/>
            <person name="Viehrig K."/>
            <person name="Ye F."/>
            <person name="Su P."/>
            <person name="Kiefer A.F."/>
            <person name="Nichols A."/>
            <person name="Cepeda A.J."/>
            <person name="Yan W."/>
            <person name="Fan B."/>
            <person name="Jiang Y."/>
            <person name="Adhikari A."/>
            <person name="Zheng C.-J."/>
            <person name="Schuster L."/>
            <person name="Cowan T.M."/>
            <person name="Smanski M.J."/>
            <person name="Chevrette M.G."/>
            <person name="De Carvalho L.P.S."/>
            <person name="Shen B."/>
        </authorList>
    </citation>
    <scope>NUCLEOTIDE SEQUENCE [LARGE SCALE GENOMIC DNA]</scope>
    <source>
        <strain evidence="3 4">NPDC000234</strain>
    </source>
</reference>
<evidence type="ECO:0000256" key="1">
    <source>
        <dbReference type="SAM" id="MobiDB-lite"/>
    </source>
</evidence>
<feature type="domain" description="Transposase IS204/IS1001/IS1096/IS1165 DDE" evidence="2">
    <location>
        <begin position="103"/>
        <end position="220"/>
    </location>
</feature>
<comment type="caution">
    <text evidence="3">The sequence shown here is derived from an EMBL/GenBank/DDBJ whole genome shotgun (WGS) entry which is preliminary data.</text>
</comment>